<dbReference type="PROSITE" id="PS50889">
    <property type="entry name" value="S4"/>
    <property type="match status" value="1"/>
</dbReference>
<reference evidence="7 8" key="1">
    <citation type="submission" date="2016-01" db="EMBL/GenBank/DDBJ databases">
        <title>High potential of lignocellulose degradation of a new Verrucomicrobia species.</title>
        <authorList>
            <person name="Wang Y."/>
            <person name="Shi Y."/>
            <person name="Qiu Z."/>
            <person name="Liu S."/>
            <person name="Yang H."/>
        </authorList>
    </citation>
    <scope>NUCLEOTIDE SEQUENCE [LARGE SCALE GENOMIC DNA]</scope>
    <source>
        <strain evidence="7 8">TSB47</strain>
    </source>
</reference>
<comment type="similarity">
    <text evidence="1">Belongs to the HSP15 family.</text>
</comment>
<dbReference type="Pfam" id="PF01479">
    <property type="entry name" value="S4"/>
    <property type="match status" value="1"/>
</dbReference>
<comment type="caution">
    <text evidence="7">The sequence shown here is derived from an EMBL/GenBank/DDBJ whole genome shotgun (WGS) entry which is preliminary data.</text>
</comment>
<dbReference type="GO" id="GO:0003677">
    <property type="term" value="F:DNA binding"/>
    <property type="evidence" value="ECO:0007669"/>
    <property type="project" value="UniProtKB-KW"/>
</dbReference>
<dbReference type="SUPFAM" id="SSF55174">
    <property type="entry name" value="Alpha-L RNA-binding motif"/>
    <property type="match status" value="1"/>
</dbReference>
<feature type="domain" description="RNA-binding S4" evidence="6">
    <location>
        <begin position="15"/>
        <end position="58"/>
    </location>
</feature>
<feature type="region of interest" description="Disordered" evidence="5">
    <location>
        <begin position="114"/>
        <end position="135"/>
    </location>
</feature>
<protein>
    <recommendedName>
        <fullName evidence="6">RNA-binding S4 domain-containing protein</fullName>
    </recommendedName>
</protein>
<evidence type="ECO:0000256" key="5">
    <source>
        <dbReference type="SAM" id="MobiDB-lite"/>
    </source>
</evidence>
<dbReference type="CDD" id="cd00165">
    <property type="entry name" value="S4"/>
    <property type="match status" value="1"/>
</dbReference>
<dbReference type="InterPro" id="IPR025708">
    <property type="entry name" value="HSP15"/>
</dbReference>
<dbReference type="EMBL" id="LRRQ01000090">
    <property type="protein sequence ID" value="OAM89516.1"/>
    <property type="molecule type" value="Genomic_DNA"/>
</dbReference>
<evidence type="ECO:0000256" key="3">
    <source>
        <dbReference type="ARBA" id="ARBA00023125"/>
    </source>
</evidence>
<evidence type="ECO:0000313" key="7">
    <source>
        <dbReference type="EMBL" id="OAM89516.1"/>
    </source>
</evidence>
<feature type="compositionally biased region" description="Basic and acidic residues" evidence="5">
    <location>
        <begin position="126"/>
        <end position="135"/>
    </location>
</feature>
<name>A0A178IK76_9BACT</name>
<evidence type="ECO:0000256" key="2">
    <source>
        <dbReference type="ARBA" id="ARBA00022884"/>
    </source>
</evidence>
<evidence type="ECO:0000259" key="6">
    <source>
        <dbReference type="Pfam" id="PF01479"/>
    </source>
</evidence>
<evidence type="ECO:0000256" key="1">
    <source>
        <dbReference type="ARBA" id="ARBA00008396"/>
    </source>
</evidence>
<accession>A0A178IK76</accession>
<dbReference type="PIRSF" id="PIRSF016821">
    <property type="entry name" value="HSP15"/>
    <property type="match status" value="1"/>
</dbReference>
<sequence>MPSSENETPPAQADRIDKWLWAVRVFKTRGLAADACRSGWVRVDEHAVKPAREVRAGEGVTVRQGLVTRTLRVVAIPRSRVGAKLVPEYCEELTPPGEFEQAREHRVQQVLARAPGAGRPTKRDRRALDRFLGRE</sequence>
<dbReference type="Gene3D" id="3.10.290.10">
    <property type="entry name" value="RNA-binding S4 domain"/>
    <property type="match status" value="1"/>
</dbReference>
<dbReference type="AlphaFoldDB" id="A0A178IK76"/>
<keyword evidence="8" id="KW-1185">Reference proteome</keyword>
<dbReference type="STRING" id="1184151.AW736_12905"/>
<organism evidence="7 8">
    <name type="scientific">Termitidicoccus mucosus</name>
    <dbReference type="NCBI Taxonomy" id="1184151"/>
    <lineage>
        <taxon>Bacteria</taxon>
        <taxon>Pseudomonadati</taxon>
        <taxon>Verrucomicrobiota</taxon>
        <taxon>Opitutia</taxon>
        <taxon>Opitutales</taxon>
        <taxon>Opitutaceae</taxon>
        <taxon>Termitidicoccus</taxon>
    </lineage>
</organism>
<keyword evidence="3" id="KW-0238">DNA-binding</keyword>
<dbReference type="InterPro" id="IPR036986">
    <property type="entry name" value="S4_RNA-bd_sf"/>
</dbReference>
<proteinExistence type="inferred from homology"/>
<gene>
    <name evidence="7" type="ORF">AW736_12905</name>
</gene>
<dbReference type="GO" id="GO:0003727">
    <property type="term" value="F:single-stranded RNA binding"/>
    <property type="evidence" value="ECO:0007669"/>
    <property type="project" value="InterPro"/>
</dbReference>
<dbReference type="GO" id="GO:0034605">
    <property type="term" value="P:cellular response to heat"/>
    <property type="evidence" value="ECO:0007669"/>
    <property type="project" value="InterPro"/>
</dbReference>
<dbReference type="GO" id="GO:0043023">
    <property type="term" value="F:ribosomal large subunit binding"/>
    <property type="evidence" value="ECO:0007669"/>
    <property type="project" value="InterPro"/>
</dbReference>
<evidence type="ECO:0000256" key="4">
    <source>
        <dbReference type="PROSITE-ProRule" id="PRU00182"/>
    </source>
</evidence>
<evidence type="ECO:0000313" key="8">
    <source>
        <dbReference type="Proteomes" id="UP000078486"/>
    </source>
</evidence>
<dbReference type="InterPro" id="IPR002942">
    <property type="entry name" value="S4_RNA-bd"/>
</dbReference>
<dbReference type="Proteomes" id="UP000078486">
    <property type="component" value="Unassembled WGS sequence"/>
</dbReference>
<keyword evidence="2 4" id="KW-0694">RNA-binding</keyword>